<dbReference type="Gene3D" id="2.102.10.10">
    <property type="entry name" value="Rieske [2Fe-2S] iron-sulphur domain"/>
    <property type="match status" value="1"/>
</dbReference>
<feature type="domain" description="Rieske" evidence="5">
    <location>
        <begin position="9"/>
        <end position="105"/>
    </location>
</feature>
<keyword evidence="3" id="KW-0408">Iron</keyword>
<evidence type="ECO:0000256" key="1">
    <source>
        <dbReference type="ARBA" id="ARBA00022714"/>
    </source>
</evidence>
<dbReference type="InterPro" id="IPR017941">
    <property type="entry name" value="Rieske_2Fe-2S"/>
</dbReference>
<dbReference type="RefSeq" id="WP_047312787.1">
    <property type="nucleotide sequence ID" value="NZ_CBCRVH010000002.1"/>
</dbReference>
<dbReference type="AlphaFoldDB" id="A0A417ZA68"/>
<evidence type="ECO:0000313" key="6">
    <source>
        <dbReference type="EMBL" id="QEH93284.1"/>
    </source>
</evidence>
<dbReference type="GO" id="GO:0051537">
    <property type="term" value="F:2 iron, 2 sulfur cluster binding"/>
    <property type="evidence" value="ECO:0007669"/>
    <property type="project" value="UniProtKB-KW"/>
</dbReference>
<dbReference type="GO" id="GO:0016705">
    <property type="term" value="F:oxidoreductase activity, acting on paired donors, with incorporation or reduction of molecular oxygen"/>
    <property type="evidence" value="ECO:0007669"/>
    <property type="project" value="UniProtKB-ARBA"/>
</dbReference>
<dbReference type="InterPro" id="IPR036922">
    <property type="entry name" value="Rieske_2Fe-2S_sf"/>
</dbReference>
<dbReference type="EMBL" id="CP043031">
    <property type="protein sequence ID" value="QEH93284.1"/>
    <property type="molecule type" value="Genomic_DNA"/>
</dbReference>
<dbReference type="Proteomes" id="UP000285376">
    <property type="component" value="Unassembled WGS sequence"/>
</dbReference>
<keyword evidence="9" id="KW-1185">Reference proteome</keyword>
<name>A0A417ZA68_9MICO</name>
<reference evidence="7 8" key="1">
    <citation type="submission" date="2018-08" db="EMBL/GenBank/DDBJ databases">
        <title>Whole genome sequence analysis of Dermacoccus abyssi bacteria isolated from Deep Mariana trench Micromonospora spp reveals genes involved in the environmental adaptation and production of secondary metabolites.</title>
        <authorList>
            <person name="Abdel-Mageed W.M."/>
            <person name="Lehri B."/>
            <person name="Nouioui I."/>
            <person name="Goodfellow I."/>
            <person name="Jaspars M."/>
            <person name="Karlyshev A."/>
        </authorList>
    </citation>
    <scope>NUCLEOTIDE SEQUENCE [LARGE SCALE GENOMIC DNA]</scope>
    <source>
        <strain evidence="7 8">MT1.1</strain>
    </source>
</reference>
<dbReference type="PANTHER" id="PTHR21496:SF23">
    <property type="entry name" value="3-PHENYLPROPIONATE_CINNAMIC ACID DIOXYGENASE FERREDOXIN SUBUNIT"/>
    <property type="match status" value="1"/>
</dbReference>
<keyword evidence="1" id="KW-0001">2Fe-2S</keyword>
<dbReference type="EMBL" id="QWLM01000002">
    <property type="protein sequence ID" value="RHW47528.1"/>
    <property type="molecule type" value="Genomic_DNA"/>
</dbReference>
<sequence>MSDANVEWVKLAQLSDIGTPGAIKVDIDDLQICIARDSAGDVHALDDTCSHAAVSLSEGEVEDDGIECWLHGSKFAYATGEPMSLPATQPVNVYPTKLEGDDILVGIPA</sequence>
<gene>
    <name evidence="7" type="ORF">D1832_02160</name>
    <name evidence="6" type="ORF">FV141_06925</name>
</gene>
<dbReference type="PANTHER" id="PTHR21496">
    <property type="entry name" value="FERREDOXIN-RELATED"/>
    <property type="match status" value="1"/>
</dbReference>
<protein>
    <submittedName>
        <fullName evidence="7">Non-heme iron oxygenase ferredoxin subunit</fullName>
    </submittedName>
</protein>
<dbReference type="Pfam" id="PF00355">
    <property type="entry name" value="Rieske"/>
    <property type="match status" value="1"/>
</dbReference>
<dbReference type="GO" id="GO:0004497">
    <property type="term" value="F:monooxygenase activity"/>
    <property type="evidence" value="ECO:0007669"/>
    <property type="project" value="UniProtKB-ARBA"/>
</dbReference>
<dbReference type="SUPFAM" id="SSF50022">
    <property type="entry name" value="ISP domain"/>
    <property type="match status" value="1"/>
</dbReference>
<evidence type="ECO:0000313" key="7">
    <source>
        <dbReference type="EMBL" id="RHW47528.1"/>
    </source>
</evidence>
<reference evidence="6 9" key="2">
    <citation type="submission" date="2019-08" db="EMBL/GenBank/DDBJ databases">
        <title>Dermacoccus abyssi strain HZAU 226, whole genome Nanopore sequencing project.</title>
        <authorList>
            <person name="Guo A."/>
            <person name="Zhang X."/>
            <person name="Ruan Y."/>
            <person name="Liu W."/>
            <person name="Chen Q."/>
            <person name="Gu L."/>
        </authorList>
    </citation>
    <scope>NUCLEOTIDE SEQUENCE [LARGE SCALE GENOMIC DNA]</scope>
    <source>
        <strain evidence="6 9">HZAU 226</strain>
    </source>
</reference>
<accession>A0A417ZA68</accession>
<evidence type="ECO:0000259" key="5">
    <source>
        <dbReference type="PROSITE" id="PS51296"/>
    </source>
</evidence>
<evidence type="ECO:0000256" key="3">
    <source>
        <dbReference type="ARBA" id="ARBA00023004"/>
    </source>
</evidence>
<proteinExistence type="predicted"/>
<keyword evidence="4" id="KW-0411">Iron-sulfur</keyword>
<dbReference type="PROSITE" id="PS51296">
    <property type="entry name" value="RIESKE"/>
    <property type="match status" value="1"/>
</dbReference>
<evidence type="ECO:0000256" key="4">
    <source>
        <dbReference type="ARBA" id="ARBA00023014"/>
    </source>
</evidence>
<evidence type="ECO:0000313" key="9">
    <source>
        <dbReference type="Proteomes" id="UP000323565"/>
    </source>
</evidence>
<organism evidence="7 8">
    <name type="scientific">Dermacoccus abyssi</name>
    <dbReference type="NCBI Taxonomy" id="322596"/>
    <lineage>
        <taxon>Bacteria</taxon>
        <taxon>Bacillati</taxon>
        <taxon>Actinomycetota</taxon>
        <taxon>Actinomycetes</taxon>
        <taxon>Micrococcales</taxon>
        <taxon>Dermacoccaceae</taxon>
        <taxon>Dermacoccus</taxon>
    </lineage>
</organism>
<dbReference type="GO" id="GO:0046872">
    <property type="term" value="F:metal ion binding"/>
    <property type="evidence" value="ECO:0007669"/>
    <property type="project" value="UniProtKB-KW"/>
</dbReference>
<dbReference type="CDD" id="cd03528">
    <property type="entry name" value="Rieske_RO_ferredoxin"/>
    <property type="match status" value="1"/>
</dbReference>
<dbReference type="Proteomes" id="UP000323565">
    <property type="component" value="Chromosome"/>
</dbReference>
<evidence type="ECO:0000256" key="2">
    <source>
        <dbReference type="ARBA" id="ARBA00022723"/>
    </source>
</evidence>
<keyword evidence="2" id="KW-0479">Metal-binding</keyword>
<evidence type="ECO:0000313" key="8">
    <source>
        <dbReference type="Proteomes" id="UP000285376"/>
    </source>
</evidence>